<evidence type="ECO:0000256" key="1">
    <source>
        <dbReference type="ARBA" id="ARBA00010923"/>
    </source>
</evidence>
<dbReference type="CDD" id="cd17261">
    <property type="entry name" value="RMtype1_S_EcoKI-TRD2-CR2_like"/>
    <property type="match status" value="1"/>
</dbReference>
<keyword evidence="5" id="KW-0378">Hydrolase</keyword>
<dbReference type="PANTHER" id="PTHR43140">
    <property type="entry name" value="TYPE-1 RESTRICTION ENZYME ECOKI SPECIFICITY PROTEIN"/>
    <property type="match status" value="1"/>
</dbReference>
<dbReference type="PANTHER" id="PTHR43140:SF1">
    <property type="entry name" value="TYPE I RESTRICTION ENZYME ECOKI SPECIFICITY SUBUNIT"/>
    <property type="match status" value="1"/>
</dbReference>
<keyword evidence="2" id="KW-0680">Restriction system</keyword>
<reference evidence="5 6" key="1">
    <citation type="submission" date="2020-08" db="EMBL/GenBank/DDBJ databases">
        <title>A Genomic Blueprint of the Chicken Gut Microbiome.</title>
        <authorList>
            <person name="Gilroy R."/>
            <person name="Ravi A."/>
            <person name="Getino M."/>
            <person name="Pursley I."/>
            <person name="Horton D.L."/>
            <person name="Alikhan N.-F."/>
            <person name="Baker D."/>
            <person name="Gharbi K."/>
            <person name="Hall N."/>
            <person name="Watson M."/>
            <person name="Adriaenssens E.M."/>
            <person name="Foster-Nyarko E."/>
            <person name="Jarju S."/>
            <person name="Secka A."/>
            <person name="Antonio M."/>
            <person name="Oren A."/>
            <person name="Chaudhuri R."/>
            <person name="La Ragione R.M."/>
            <person name="Hildebrand F."/>
            <person name="Pallen M.J."/>
        </authorList>
    </citation>
    <scope>NUCLEOTIDE SEQUENCE [LARGE SCALE GENOMIC DNA]</scope>
    <source>
        <strain evidence="5 6">Sa2BVA5</strain>
    </source>
</reference>
<evidence type="ECO:0000256" key="3">
    <source>
        <dbReference type="ARBA" id="ARBA00023125"/>
    </source>
</evidence>
<dbReference type="InterPro" id="IPR000055">
    <property type="entry name" value="Restrct_endonuc_typeI_TRD"/>
</dbReference>
<proteinExistence type="inferred from homology"/>
<dbReference type="CDD" id="cd17266">
    <property type="entry name" value="RMtype1_S_Sau1132ORF3780P-TRD2-CR2_like"/>
    <property type="match status" value="1"/>
</dbReference>
<keyword evidence="5" id="KW-0255">Endonuclease</keyword>
<name>A0ABR8T7H6_9ESCH</name>
<dbReference type="GO" id="GO:0004519">
    <property type="term" value="F:endonuclease activity"/>
    <property type="evidence" value="ECO:0007669"/>
    <property type="project" value="UniProtKB-KW"/>
</dbReference>
<protein>
    <submittedName>
        <fullName evidence="5">Restriction endonuclease subunit S</fullName>
    </submittedName>
</protein>
<keyword evidence="6" id="KW-1185">Reference proteome</keyword>
<keyword evidence="5" id="KW-0540">Nuclease</keyword>
<organism evidence="5 6">
    <name type="scientific">Escherichia whittamii</name>
    <dbReference type="NCBI Taxonomy" id="2762229"/>
    <lineage>
        <taxon>Bacteria</taxon>
        <taxon>Pseudomonadati</taxon>
        <taxon>Pseudomonadota</taxon>
        <taxon>Gammaproteobacteria</taxon>
        <taxon>Enterobacterales</taxon>
        <taxon>Enterobacteriaceae</taxon>
        <taxon>Escherichia</taxon>
    </lineage>
</organism>
<comment type="caution">
    <text evidence="5">The sequence shown here is derived from an EMBL/GenBank/DDBJ whole genome shotgun (WGS) entry which is preliminary data.</text>
</comment>
<keyword evidence="3" id="KW-0238">DNA-binding</keyword>
<dbReference type="InterPro" id="IPR044946">
    <property type="entry name" value="Restrct_endonuc_typeI_TRD_sf"/>
</dbReference>
<gene>
    <name evidence="5" type="ORF">H9644_01375</name>
</gene>
<dbReference type="InterPro" id="IPR051212">
    <property type="entry name" value="Type-I_RE_S_subunit"/>
</dbReference>
<evidence type="ECO:0000256" key="2">
    <source>
        <dbReference type="ARBA" id="ARBA00022747"/>
    </source>
</evidence>
<evidence type="ECO:0000313" key="6">
    <source>
        <dbReference type="Proteomes" id="UP000605603"/>
    </source>
</evidence>
<evidence type="ECO:0000313" key="5">
    <source>
        <dbReference type="EMBL" id="MBD7971690.1"/>
    </source>
</evidence>
<dbReference type="Proteomes" id="UP000605603">
    <property type="component" value="Unassembled WGS sequence"/>
</dbReference>
<accession>A0ABR8T7H6</accession>
<dbReference type="Pfam" id="PF01420">
    <property type="entry name" value="Methylase_S"/>
    <property type="match status" value="2"/>
</dbReference>
<comment type="similarity">
    <text evidence="1">Belongs to the type-I restriction system S methylase family.</text>
</comment>
<dbReference type="EMBL" id="JACSQI010000001">
    <property type="protein sequence ID" value="MBD7971690.1"/>
    <property type="molecule type" value="Genomic_DNA"/>
</dbReference>
<sequence>MSLGYISGSLPQEWETPFLKDMVYPKQWKTISVKDLTPCGYTVYGANGKIGFYSEYTHENPTIMLTCRGATCGNIHISEPFSYINGNAMALDNQPINLIGLHFLKYALQARGLEDAISGSAQPQITRQGLEKVQVPLPPLAEQKIIAEKLDTLLAQVDSTKARLEQIPQILKRFRQAVLATAIKGNLTEEWRDSLKISPPVFITLEELIQSIDQGWSPKCENHPANEYEWGVIKTTAIQPGYFVSKGNKKLPESLTPRFHLSLKADDILITRAGPRVRCGVTCIVDKDYPYLMICDKVYRVRVQPNKISSKFLNWCLNSPQYLDIIEKIKTGTSDSGMNLTQKKFLALLINVPNITEQHEIVRRVEQLFAYADTIEKQVNNALARVNNLTQSILAKAFRGELTAQWRAENPELISGENSAAALLEKIKAERAASGGKKASRKKS</sequence>
<evidence type="ECO:0000259" key="4">
    <source>
        <dbReference type="Pfam" id="PF01420"/>
    </source>
</evidence>
<dbReference type="RefSeq" id="WP_064530237.1">
    <property type="nucleotide sequence ID" value="NZ_JACSQI010000001.1"/>
</dbReference>
<dbReference type="SUPFAM" id="SSF116734">
    <property type="entry name" value="DNA methylase specificity domain"/>
    <property type="match status" value="2"/>
</dbReference>
<dbReference type="Gene3D" id="3.90.220.20">
    <property type="entry name" value="DNA methylase specificity domains"/>
    <property type="match status" value="2"/>
</dbReference>
<feature type="domain" description="Type I restriction modification DNA specificity" evidence="4">
    <location>
        <begin position="263"/>
        <end position="383"/>
    </location>
</feature>
<feature type="domain" description="Type I restriction modification DNA specificity" evidence="4">
    <location>
        <begin position="11"/>
        <end position="168"/>
    </location>
</feature>